<evidence type="ECO:0000313" key="2">
    <source>
        <dbReference type="EMBL" id="KAD6453295.1"/>
    </source>
</evidence>
<dbReference type="OrthoDB" id="2551793at2759"/>
<evidence type="ECO:0000259" key="1">
    <source>
        <dbReference type="Pfam" id="PF07727"/>
    </source>
</evidence>
<dbReference type="Proteomes" id="UP000326396">
    <property type="component" value="Linkage Group LG12"/>
</dbReference>
<dbReference type="EMBL" id="SZYD01000004">
    <property type="protein sequence ID" value="KAD6453295.1"/>
    <property type="molecule type" value="Genomic_DNA"/>
</dbReference>
<dbReference type="Pfam" id="PF07727">
    <property type="entry name" value="RVT_2"/>
    <property type="match status" value="1"/>
</dbReference>
<comment type="caution">
    <text evidence="2">The sequence shown here is derived from an EMBL/GenBank/DDBJ whole genome shotgun (WGS) entry which is preliminary data.</text>
</comment>
<gene>
    <name evidence="2" type="ORF">E3N88_08000</name>
</gene>
<name>A0A5N6PI37_9ASTR</name>
<reference evidence="2 3" key="1">
    <citation type="submission" date="2019-05" db="EMBL/GenBank/DDBJ databases">
        <title>Mikania micrantha, genome provides insights into the molecular mechanism of rapid growth.</title>
        <authorList>
            <person name="Liu B."/>
        </authorList>
    </citation>
    <scope>NUCLEOTIDE SEQUENCE [LARGE SCALE GENOMIC DNA]</scope>
    <source>
        <strain evidence="2">NLD-2019</strain>
        <tissue evidence="2">Leaf</tissue>
    </source>
</reference>
<proteinExistence type="predicted"/>
<evidence type="ECO:0000313" key="3">
    <source>
        <dbReference type="Proteomes" id="UP000326396"/>
    </source>
</evidence>
<accession>A0A5N6PI37</accession>
<protein>
    <recommendedName>
        <fullName evidence="1">Reverse transcriptase Ty1/copia-type domain-containing protein</fullName>
    </recommendedName>
</protein>
<organism evidence="2 3">
    <name type="scientific">Mikania micrantha</name>
    <name type="common">bitter vine</name>
    <dbReference type="NCBI Taxonomy" id="192012"/>
    <lineage>
        <taxon>Eukaryota</taxon>
        <taxon>Viridiplantae</taxon>
        <taxon>Streptophyta</taxon>
        <taxon>Embryophyta</taxon>
        <taxon>Tracheophyta</taxon>
        <taxon>Spermatophyta</taxon>
        <taxon>Magnoliopsida</taxon>
        <taxon>eudicotyledons</taxon>
        <taxon>Gunneridae</taxon>
        <taxon>Pentapetalae</taxon>
        <taxon>asterids</taxon>
        <taxon>campanulids</taxon>
        <taxon>Asterales</taxon>
        <taxon>Asteraceae</taxon>
        <taxon>Asteroideae</taxon>
        <taxon>Heliantheae alliance</taxon>
        <taxon>Eupatorieae</taxon>
        <taxon>Mikania</taxon>
    </lineage>
</organism>
<keyword evidence="3" id="KW-1185">Reference proteome</keyword>
<dbReference type="AlphaFoldDB" id="A0A5N6PI37"/>
<dbReference type="InterPro" id="IPR013103">
    <property type="entry name" value="RVT_2"/>
</dbReference>
<feature type="domain" description="Reverse transcriptase Ty1/copia-type" evidence="1">
    <location>
        <begin position="41"/>
        <end position="115"/>
    </location>
</feature>
<sequence>MTVASAKNQRECGGLQMSLRDQRECSCRINCVQVKQGVVWPETGPRAWNRKLDGVLKENKFKRCKLEQAVYTKFTNEHLTIVVIYVDDLLVIGSSEKEITQFKLQMKQSYAKKILKMVGLDECNLTKFPIEPGLKLTKADERDDTMLGYNDSSYLVDLDDGKGTIGVVFYSNGRSKHINARFHYIYECLEKEQIKVEYVSGEEQRADILTKALPKLKFAEMRTLLGMERIEEAKT</sequence>